<feature type="transmembrane region" description="Helical" evidence="6">
    <location>
        <begin position="174"/>
        <end position="193"/>
    </location>
</feature>
<dbReference type="EMBL" id="PTQR01000038">
    <property type="protein sequence ID" value="TKX24849.1"/>
    <property type="molecule type" value="Genomic_DNA"/>
</dbReference>
<evidence type="ECO:0000256" key="3">
    <source>
        <dbReference type="ARBA" id="ARBA00022989"/>
    </source>
</evidence>
<dbReference type="FunFam" id="1.20.1250.20:FF:000318">
    <property type="entry name" value="MFS multidrug transporter, putative"/>
    <property type="match status" value="1"/>
</dbReference>
<evidence type="ECO:0000313" key="8">
    <source>
        <dbReference type="EMBL" id="TKX24849.1"/>
    </source>
</evidence>
<evidence type="ECO:0000259" key="7">
    <source>
        <dbReference type="PROSITE" id="PS50850"/>
    </source>
</evidence>
<dbReference type="GO" id="GO:0005886">
    <property type="term" value="C:plasma membrane"/>
    <property type="evidence" value="ECO:0007669"/>
    <property type="project" value="TreeGrafter"/>
</dbReference>
<dbReference type="PANTHER" id="PTHR23502">
    <property type="entry name" value="MAJOR FACILITATOR SUPERFAMILY"/>
    <property type="match status" value="1"/>
</dbReference>
<proteinExistence type="predicted"/>
<reference evidence="8 9" key="1">
    <citation type="submission" date="2018-02" db="EMBL/GenBank/DDBJ databases">
        <title>Draft genome sequences of Elsinoe sp., causing black scab on jojoba.</title>
        <authorList>
            <person name="Stodart B."/>
            <person name="Jeffress S."/>
            <person name="Ash G."/>
            <person name="Arun Chinnappa K."/>
        </authorList>
    </citation>
    <scope>NUCLEOTIDE SEQUENCE [LARGE SCALE GENOMIC DNA]</scope>
    <source>
        <strain evidence="8 9">Hillstone_2</strain>
    </source>
</reference>
<evidence type="ECO:0000256" key="2">
    <source>
        <dbReference type="ARBA" id="ARBA00022692"/>
    </source>
</evidence>
<evidence type="ECO:0000256" key="4">
    <source>
        <dbReference type="ARBA" id="ARBA00023136"/>
    </source>
</evidence>
<feature type="domain" description="Major facilitator superfamily (MFS) profile" evidence="7">
    <location>
        <begin position="80"/>
        <end position="527"/>
    </location>
</feature>
<dbReference type="AlphaFoldDB" id="A0A4U7B240"/>
<gene>
    <name evidence="8" type="ORF">C1H76_3024</name>
</gene>
<dbReference type="Pfam" id="PF07690">
    <property type="entry name" value="MFS_1"/>
    <property type="match status" value="1"/>
</dbReference>
<comment type="subcellular location">
    <subcellularLocation>
        <location evidence="1">Membrane</location>
        <topology evidence="1">Multi-pass membrane protein</topology>
    </subcellularLocation>
</comment>
<organism evidence="8 9">
    <name type="scientific">Elsinoe australis</name>
    <dbReference type="NCBI Taxonomy" id="40998"/>
    <lineage>
        <taxon>Eukaryota</taxon>
        <taxon>Fungi</taxon>
        <taxon>Dikarya</taxon>
        <taxon>Ascomycota</taxon>
        <taxon>Pezizomycotina</taxon>
        <taxon>Dothideomycetes</taxon>
        <taxon>Dothideomycetidae</taxon>
        <taxon>Myriangiales</taxon>
        <taxon>Elsinoaceae</taxon>
        <taxon>Elsinoe</taxon>
    </lineage>
</organism>
<protein>
    <submittedName>
        <fullName evidence="8">MFS transporter-like protein 49</fullName>
    </submittedName>
</protein>
<feature type="region of interest" description="Disordered" evidence="5">
    <location>
        <begin position="1"/>
        <end position="22"/>
    </location>
</feature>
<evidence type="ECO:0000313" key="9">
    <source>
        <dbReference type="Proteomes" id="UP000308133"/>
    </source>
</evidence>
<keyword evidence="3 6" id="KW-1133">Transmembrane helix</keyword>
<dbReference type="SUPFAM" id="SSF103473">
    <property type="entry name" value="MFS general substrate transporter"/>
    <property type="match status" value="1"/>
</dbReference>
<feature type="transmembrane region" description="Helical" evidence="6">
    <location>
        <begin position="78"/>
        <end position="98"/>
    </location>
</feature>
<dbReference type="InterPro" id="IPR011701">
    <property type="entry name" value="MFS"/>
</dbReference>
<dbReference type="Gene3D" id="1.20.1250.20">
    <property type="entry name" value="MFS general substrate transporter like domains"/>
    <property type="match status" value="1"/>
</dbReference>
<feature type="transmembrane region" description="Helical" evidence="6">
    <location>
        <begin position="118"/>
        <end position="134"/>
    </location>
</feature>
<dbReference type="Proteomes" id="UP000308133">
    <property type="component" value="Unassembled WGS sequence"/>
</dbReference>
<keyword evidence="4 6" id="KW-0472">Membrane</keyword>
<feature type="compositionally biased region" description="Basic and acidic residues" evidence="5">
    <location>
        <begin position="552"/>
        <end position="574"/>
    </location>
</feature>
<feature type="transmembrane region" description="Helical" evidence="6">
    <location>
        <begin position="205"/>
        <end position="228"/>
    </location>
</feature>
<dbReference type="GO" id="GO:0022857">
    <property type="term" value="F:transmembrane transporter activity"/>
    <property type="evidence" value="ECO:0007669"/>
    <property type="project" value="InterPro"/>
</dbReference>
<feature type="transmembrane region" description="Helical" evidence="6">
    <location>
        <begin position="383"/>
        <end position="402"/>
    </location>
</feature>
<name>A0A4U7B240_9PEZI</name>
<feature type="transmembrane region" description="Helical" evidence="6">
    <location>
        <begin position="340"/>
        <end position="362"/>
    </location>
</feature>
<feature type="transmembrane region" description="Helical" evidence="6">
    <location>
        <begin position="146"/>
        <end position="168"/>
    </location>
</feature>
<feature type="transmembrane region" description="Helical" evidence="6">
    <location>
        <begin position="234"/>
        <end position="253"/>
    </location>
</feature>
<evidence type="ECO:0000256" key="6">
    <source>
        <dbReference type="SAM" id="Phobius"/>
    </source>
</evidence>
<feature type="transmembrane region" description="Helical" evidence="6">
    <location>
        <begin position="295"/>
        <end position="320"/>
    </location>
</feature>
<comment type="caution">
    <text evidence="8">The sequence shown here is derived from an EMBL/GenBank/DDBJ whole genome shotgun (WGS) entry which is preliminary data.</text>
</comment>
<dbReference type="PANTHER" id="PTHR23502:SF2">
    <property type="entry name" value="TRANSPORTER, PUTATIVE (AFU_ORTHOLOGUE AFUA_2G08910)-RELATED"/>
    <property type="match status" value="1"/>
</dbReference>
<feature type="region of interest" description="Disordered" evidence="5">
    <location>
        <begin position="552"/>
        <end position="584"/>
    </location>
</feature>
<dbReference type="InterPro" id="IPR020846">
    <property type="entry name" value="MFS_dom"/>
</dbReference>
<evidence type="ECO:0000256" key="5">
    <source>
        <dbReference type="SAM" id="MobiDB-lite"/>
    </source>
</evidence>
<accession>A0A4U7B240</accession>
<dbReference type="InterPro" id="IPR036259">
    <property type="entry name" value="MFS_trans_sf"/>
</dbReference>
<evidence type="ECO:0000256" key="1">
    <source>
        <dbReference type="ARBA" id="ARBA00004141"/>
    </source>
</evidence>
<sequence length="626" mass="69607">MEDNPASSVAKPQVTQNDQASRLEHAETHATYIEKEALAQLPEEHRQYLLNRHGTLELDPIPDANDADPYNWPRWKKVTNLTLVAFHAMMATFTASAIQSAYPDIAQDLHISLQKTSYLTSLQIALIGGAPLFWRPLSNRYGRRPIFLLSLVCSLAGNIGCAVSHSYATQALCRAIVAWFISPAAAIGSAVVAETFFKRERAKYMGVWTLMVTLGVPIAPFLFGFVALRVSYRWIYWILAITNGVQFVLYFFFGPESRYLRTGVVHRGSALKLEYFNFARIDPSKIKPMEFISPLFLVTRPSVLIPALAYSIVFLLAGVLPTVEVAQLFAEKFEFNAQELGLQYLGFIIGGVVGEQLSGPLSDWWMHRRVSKTQARPPNEHRLWLSYLGFVLAIVGIVIFLIQVDHLPPMQYNVTPIVGAAIASAGNQIVTTILITYSVDCYPDDAASIGVFITFSRQIIGFEGPFWFPQLFENVGLPGSAGVLERWALEDHEGRSGELDGNEIAVYLASAVNIKVKLPDFTDPVLRLLLDYMLGTCGESKAQRVEVKTDVKGGVKGGHDGDIKHEQGTHREEYAPTVTGDNGDDDDVVFLHEHKARKRPRVVIDLEDEEVTPIKGQTKPLKTEST</sequence>
<dbReference type="PROSITE" id="PS50850">
    <property type="entry name" value="MFS"/>
    <property type="match status" value="1"/>
</dbReference>
<keyword evidence="2 6" id="KW-0812">Transmembrane</keyword>